<proteinExistence type="inferred from homology"/>
<dbReference type="CDD" id="cd14859">
    <property type="entry name" value="PMEI_like"/>
    <property type="match status" value="1"/>
</dbReference>
<comment type="similarity">
    <text evidence="3">Belongs to the PMEI family.</text>
</comment>
<evidence type="ECO:0000313" key="7">
    <source>
        <dbReference type="Proteomes" id="UP001443914"/>
    </source>
</evidence>
<dbReference type="PANTHER" id="PTHR35357">
    <property type="entry name" value="OS02G0537100 PROTEIN"/>
    <property type="match status" value="1"/>
</dbReference>
<accession>A0AAW1K868</accession>
<dbReference type="PANTHER" id="PTHR35357:SF8">
    <property type="entry name" value="OS01G0111000 PROTEIN"/>
    <property type="match status" value="1"/>
</dbReference>
<dbReference type="InterPro" id="IPR035513">
    <property type="entry name" value="Invertase/methylesterase_inhib"/>
</dbReference>
<dbReference type="InterPro" id="IPR006501">
    <property type="entry name" value="Pectinesterase_inhib_dom"/>
</dbReference>
<dbReference type="NCBIfam" id="TIGR01614">
    <property type="entry name" value="PME_inhib"/>
    <property type="match status" value="1"/>
</dbReference>
<keyword evidence="1 4" id="KW-0732">Signal</keyword>
<evidence type="ECO:0000256" key="2">
    <source>
        <dbReference type="ARBA" id="ARBA00023157"/>
    </source>
</evidence>
<dbReference type="SMART" id="SM00856">
    <property type="entry name" value="PMEI"/>
    <property type="match status" value="1"/>
</dbReference>
<dbReference type="SUPFAM" id="SSF101148">
    <property type="entry name" value="Plant invertase/pectin methylesterase inhibitor"/>
    <property type="match status" value="1"/>
</dbReference>
<feature type="domain" description="Pectinesterase inhibitor" evidence="5">
    <location>
        <begin position="32"/>
        <end position="180"/>
    </location>
</feature>
<dbReference type="EMBL" id="JBDFQZ010000006">
    <property type="protein sequence ID" value="KAK9714499.1"/>
    <property type="molecule type" value="Genomic_DNA"/>
</dbReference>
<protein>
    <recommendedName>
        <fullName evidence="5">Pectinesterase inhibitor domain-containing protein</fullName>
    </recommendedName>
</protein>
<comment type="caution">
    <text evidence="6">The sequence shown here is derived from an EMBL/GenBank/DDBJ whole genome shotgun (WGS) entry which is preliminary data.</text>
</comment>
<sequence>MAQYNPKHFLVILIFSFIFLNTINSQTRVAKANDDLIRKTCKTTKYTDLCISSLKSDPTSSKSDLKGLATIMVNVGILNATDTYSYLSTQLQNTTSDATMRKVLELCTLKYSYANDSLKSSMDDLLVENYDYASMHVTAAADYPNGCRIAFKWYRSLAYPAQLKARENGLKRICGVVLGIFDQLFIVFGAHS</sequence>
<feature type="chain" id="PRO_5043553446" description="Pectinesterase inhibitor domain-containing protein" evidence="4">
    <location>
        <begin position="26"/>
        <end position="192"/>
    </location>
</feature>
<keyword evidence="7" id="KW-1185">Reference proteome</keyword>
<feature type="signal peptide" evidence="4">
    <location>
        <begin position="1"/>
        <end position="25"/>
    </location>
</feature>
<organism evidence="6 7">
    <name type="scientific">Saponaria officinalis</name>
    <name type="common">Common soapwort</name>
    <name type="synonym">Lychnis saponaria</name>
    <dbReference type="NCBI Taxonomy" id="3572"/>
    <lineage>
        <taxon>Eukaryota</taxon>
        <taxon>Viridiplantae</taxon>
        <taxon>Streptophyta</taxon>
        <taxon>Embryophyta</taxon>
        <taxon>Tracheophyta</taxon>
        <taxon>Spermatophyta</taxon>
        <taxon>Magnoliopsida</taxon>
        <taxon>eudicotyledons</taxon>
        <taxon>Gunneridae</taxon>
        <taxon>Pentapetalae</taxon>
        <taxon>Caryophyllales</taxon>
        <taxon>Caryophyllaceae</taxon>
        <taxon>Caryophylleae</taxon>
        <taxon>Saponaria</taxon>
    </lineage>
</organism>
<keyword evidence="2" id="KW-1015">Disulfide bond</keyword>
<dbReference type="AlphaFoldDB" id="A0AAW1K868"/>
<evidence type="ECO:0000259" key="5">
    <source>
        <dbReference type="SMART" id="SM00856"/>
    </source>
</evidence>
<dbReference type="GO" id="GO:0004857">
    <property type="term" value="F:enzyme inhibitor activity"/>
    <property type="evidence" value="ECO:0007669"/>
    <property type="project" value="InterPro"/>
</dbReference>
<evidence type="ECO:0000256" key="1">
    <source>
        <dbReference type="ARBA" id="ARBA00022729"/>
    </source>
</evidence>
<evidence type="ECO:0000313" key="6">
    <source>
        <dbReference type="EMBL" id="KAK9714499.1"/>
    </source>
</evidence>
<evidence type="ECO:0000256" key="4">
    <source>
        <dbReference type="SAM" id="SignalP"/>
    </source>
</evidence>
<name>A0AAW1K868_SAPOF</name>
<dbReference type="Proteomes" id="UP001443914">
    <property type="component" value="Unassembled WGS sequence"/>
</dbReference>
<gene>
    <name evidence="6" type="ORF">RND81_06G099100</name>
</gene>
<dbReference type="Gene3D" id="1.20.140.40">
    <property type="entry name" value="Invertase/pectin methylesterase inhibitor family protein"/>
    <property type="match status" value="1"/>
</dbReference>
<reference evidence="6" key="1">
    <citation type="submission" date="2024-03" db="EMBL/GenBank/DDBJ databases">
        <title>WGS assembly of Saponaria officinalis var. Norfolk2.</title>
        <authorList>
            <person name="Jenkins J."/>
            <person name="Shu S."/>
            <person name="Grimwood J."/>
            <person name="Barry K."/>
            <person name="Goodstein D."/>
            <person name="Schmutz J."/>
            <person name="Leebens-Mack J."/>
            <person name="Osbourn A."/>
        </authorList>
    </citation>
    <scope>NUCLEOTIDE SEQUENCE [LARGE SCALE GENOMIC DNA]</scope>
    <source>
        <strain evidence="6">JIC</strain>
    </source>
</reference>
<dbReference type="Pfam" id="PF04043">
    <property type="entry name" value="PMEI"/>
    <property type="match status" value="1"/>
</dbReference>
<evidence type="ECO:0000256" key="3">
    <source>
        <dbReference type="ARBA" id="ARBA00038471"/>
    </source>
</evidence>